<dbReference type="Gene3D" id="3.40.50.2000">
    <property type="entry name" value="Glycogen Phosphorylase B"/>
    <property type="match status" value="1"/>
</dbReference>
<reference evidence="2" key="1">
    <citation type="submission" date="2016-02" db="EMBL/GenBank/DDBJ databases">
        <authorList>
            <person name="Holder M.E."/>
            <person name="Ajami N.J."/>
            <person name="Petrosino J.F."/>
        </authorList>
    </citation>
    <scope>NUCLEOTIDE SEQUENCE [LARGE SCALE GENOMIC DNA]</scope>
    <source>
        <strain evidence="2">CCUG 36733</strain>
    </source>
</reference>
<dbReference type="EMBL" id="CP014228">
    <property type="protein sequence ID" value="AMD88208.1"/>
    <property type="molecule type" value="Genomic_DNA"/>
</dbReference>
<evidence type="ECO:0000313" key="2">
    <source>
        <dbReference type="Proteomes" id="UP000065220"/>
    </source>
</evidence>
<evidence type="ECO:0000313" key="1">
    <source>
        <dbReference type="EMBL" id="AMD88208.1"/>
    </source>
</evidence>
<dbReference type="AlphaFoldDB" id="A0A0X8JG42"/>
<evidence type="ECO:0008006" key="3">
    <source>
        <dbReference type="Google" id="ProtNLM"/>
    </source>
</evidence>
<gene>
    <name evidence="1" type="ORF">AXF14_12225</name>
</gene>
<proteinExistence type="predicted"/>
<accession>A0A0X8JG42</accession>
<dbReference type="KEGG" id="ard:AXF14_12225"/>
<protein>
    <recommendedName>
        <fullName evidence="3">Glycosyl transferase family 28 C-terminal domain-containing protein</fullName>
    </recommendedName>
</protein>
<sequence length="522" mass="55260">MAIRTILISSNIELRIVMHPLDEWFLHRFTADGTRLPAATSASGGEAVTADQRLLDVGLLALVALETGDADPIAQARQALDRFAADGKDVPPSLLDVTGAVHPLGGVVNGFDLAVWGLGVRALNADDKSARRALGLLESVGWSENFTKTGDVLATERRLATAAAGVLLAVRIGEVAPVETLELFWDGARFWDRVDAAGTTSRALGSTTHYLSWALMACRALANGNDGGSEWQRRADSIVTLLRDAVLPQAWHPGVWSRLGPDGRVSMSPEAAFARGDFSPFPAVLASDQALLLVALRGLDSEEAGALLDAGTAPYPHLSEPNITFVGPMTRPTPENVDHAQVRRDLGLGSGPLVVASVGGTTMFMENKQNAVQTYRAAFARLREDHPDAEIVLIGRGTTGIDDDGVHTLDYVPDWMPLLTCASALIAQPGWITVTEIAALGVPTIFVLGGRGEYHEVEALRRLDALGFPTSIEPTAEALHDLLEDAVAGRLADRCAKALTALAPSGDRASEAAAKLIAQVAP</sequence>
<name>A0A0X8JG42_ACTRD</name>
<organism evidence="1 2">
    <name type="scientific">Actinomyces radicidentis</name>
    <dbReference type="NCBI Taxonomy" id="111015"/>
    <lineage>
        <taxon>Bacteria</taxon>
        <taxon>Bacillati</taxon>
        <taxon>Actinomycetota</taxon>
        <taxon>Actinomycetes</taxon>
        <taxon>Actinomycetales</taxon>
        <taxon>Actinomycetaceae</taxon>
        <taxon>Actinomyces</taxon>
    </lineage>
</organism>
<dbReference type="Proteomes" id="UP000065220">
    <property type="component" value="Chromosome"/>
</dbReference>
<dbReference type="RefSeq" id="WP_067943604.1">
    <property type="nucleotide sequence ID" value="NZ_CP014228.1"/>
</dbReference>
<dbReference type="STRING" id="111015.AXF14_12225"/>
<keyword evidence="2" id="KW-1185">Reference proteome</keyword>
<dbReference type="SUPFAM" id="SSF53756">
    <property type="entry name" value="UDP-Glycosyltransferase/glycogen phosphorylase"/>
    <property type="match status" value="1"/>
</dbReference>